<reference evidence="1" key="1">
    <citation type="submission" date="2018-05" db="EMBL/GenBank/DDBJ databases">
        <authorList>
            <person name="Lanie J.A."/>
            <person name="Ng W.-L."/>
            <person name="Kazmierczak K.M."/>
            <person name="Andrzejewski T.M."/>
            <person name="Davidsen T.M."/>
            <person name="Wayne K.J."/>
            <person name="Tettelin H."/>
            <person name="Glass J.I."/>
            <person name="Rusch D."/>
            <person name="Podicherti R."/>
            <person name="Tsui H.-C.T."/>
            <person name="Winkler M.E."/>
        </authorList>
    </citation>
    <scope>NUCLEOTIDE SEQUENCE</scope>
</reference>
<name>A0A383DJG7_9ZZZZ</name>
<dbReference type="AlphaFoldDB" id="A0A383DJG7"/>
<organism evidence="1">
    <name type="scientific">marine metagenome</name>
    <dbReference type="NCBI Taxonomy" id="408172"/>
    <lineage>
        <taxon>unclassified sequences</taxon>
        <taxon>metagenomes</taxon>
        <taxon>ecological metagenomes</taxon>
    </lineage>
</organism>
<sequence length="36" mass="3907">VKRLFLLNGLPSLFLPAGDNRNCGAITLTVTVHRQA</sequence>
<dbReference type="EMBL" id="UINC01217813">
    <property type="protein sequence ID" value="SVE44581.1"/>
    <property type="molecule type" value="Genomic_DNA"/>
</dbReference>
<feature type="non-terminal residue" evidence="1">
    <location>
        <position position="1"/>
    </location>
</feature>
<proteinExistence type="predicted"/>
<evidence type="ECO:0000313" key="1">
    <source>
        <dbReference type="EMBL" id="SVE44581.1"/>
    </source>
</evidence>
<feature type="non-terminal residue" evidence="1">
    <location>
        <position position="36"/>
    </location>
</feature>
<accession>A0A383DJG7</accession>
<gene>
    <name evidence="1" type="ORF">METZ01_LOCUS497435</name>
</gene>
<protein>
    <submittedName>
        <fullName evidence="1">Uncharacterized protein</fullName>
    </submittedName>
</protein>